<dbReference type="AlphaFoldDB" id="A0A0G4EQG2"/>
<dbReference type="EMBL" id="CDMY01000294">
    <property type="protein sequence ID" value="CEM00040.1"/>
    <property type="molecule type" value="Genomic_DNA"/>
</dbReference>
<dbReference type="VEuPathDB" id="CryptoDB:Vbra_5359"/>
<feature type="region of interest" description="Disordered" evidence="2">
    <location>
        <begin position="58"/>
        <end position="132"/>
    </location>
</feature>
<evidence type="ECO:0000256" key="3">
    <source>
        <dbReference type="SAM" id="Phobius"/>
    </source>
</evidence>
<evidence type="ECO:0000313" key="5">
    <source>
        <dbReference type="Proteomes" id="UP000041254"/>
    </source>
</evidence>
<evidence type="ECO:0000256" key="1">
    <source>
        <dbReference type="SAM" id="Coils"/>
    </source>
</evidence>
<reference evidence="4 5" key="1">
    <citation type="submission" date="2014-11" db="EMBL/GenBank/DDBJ databases">
        <authorList>
            <person name="Zhu J."/>
            <person name="Qi W."/>
            <person name="Song R."/>
        </authorList>
    </citation>
    <scope>NUCLEOTIDE SEQUENCE [LARGE SCALE GENOMIC DNA]</scope>
</reference>
<keyword evidence="3" id="KW-1133">Transmembrane helix</keyword>
<feature type="compositionally biased region" description="Basic and acidic residues" evidence="2">
    <location>
        <begin position="313"/>
        <end position="332"/>
    </location>
</feature>
<gene>
    <name evidence="4" type="ORF">Vbra_5359</name>
</gene>
<evidence type="ECO:0000313" key="4">
    <source>
        <dbReference type="EMBL" id="CEM00040.1"/>
    </source>
</evidence>
<feature type="transmembrane region" description="Helical" evidence="3">
    <location>
        <begin position="176"/>
        <end position="195"/>
    </location>
</feature>
<evidence type="ECO:0000256" key="2">
    <source>
        <dbReference type="SAM" id="MobiDB-lite"/>
    </source>
</evidence>
<feature type="compositionally biased region" description="Basic and acidic residues" evidence="2">
    <location>
        <begin position="66"/>
        <end position="86"/>
    </location>
</feature>
<sequence length="529" mass="57883">MGQTESRASTDGSASGASDAAAARPPGNGLQDVVKDVVEGSLHEINDVIQLFESILPQQAQAAAHETAKKDEAPAAHADTPKDEPQVVRSPAGESGEEGREEVRGLAHVPPRPQQERTCRPQQMVERQGAWSREKKELQKRVERLLRDRKKLSKEVDDCKSRIDELEAQKKKAIRGMIISGVVGGMGMTSLLFWASGVKIESSRHKAQYNRAEKELRTERERREKAERAQRHYQSKCIHLTRGDPDVPLPATDSLPSPSITPTSTTITTAAPVLPSGVDVASTLKEGPPAEGWSQAEMAALYRAGLSREDLRKMDEKSETDRQQQQLNEDKGAISSDEEGAEMMHEGEGEGEELEVRLADEEIDRIAAALSSRLADKLQVDIDPSKVMALRAVPYPKSTAHYRLANQAAVIDRLQAKLAQVRKQKMEQGVELKLYRQGNIQPLVDTTAYATRRRTHNAAFAKASTGSGTSRGGLLLFGVVMAGVGFATCWVMEEGALFGEWGECPPVRFPSFNLKGLSLGAAPQVFDRS</sequence>
<keyword evidence="5" id="KW-1185">Reference proteome</keyword>
<name>A0A0G4EQG2_VITBC</name>
<proteinExistence type="predicted"/>
<accession>A0A0G4EQG2</accession>
<keyword evidence="3" id="KW-0472">Membrane</keyword>
<feature type="compositionally biased region" description="Low complexity" evidence="2">
    <location>
        <begin position="1"/>
        <end position="24"/>
    </location>
</feature>
<keyword evidence="1" id="KW-0175">Coiled coil</keyword>
<dbReference type="InParanoid" id="A0A0G4EQG2"/>
<dbReference type="Proteomes" id="UP000041254">
    <property type="component" value="Unassembled WGS sequence"/>
</dbReference>
<feature type="coiled-coil region" evidence="1">
    <location>
        <begin position="404"/>
        <end position="431"/>
    </location>
</feature>
<evidence type="ECO:0008006" key="6">
    <source>
        <dbReference type="Google" id="ProtNLM"/>
    </source>
</evidence>
<feature type="coiled-coil region" evidence="1">
    <location>
        <begin position="202"/>
        <end position="236"/>
    </location>
</feature>
<protein>
    <recommendedName>
        <fullName evidence="6">Transmembrane protein</fullName>
    </recommendedName>
</protein>
<organism evidence="4 5">
    <name type="scientific">Vitrella brassicaformis (strain CCMP3155)</name>
    <dbReference type="NCBI Taxonomy" id="1169540"/>
    <lineage>
        <taxon>Eukaryota</taxon>
        <taxon>Sar</taxon>
        <taxon>Alveolata</taxon>
        <taxon>Colpodellida</taxon>
        <taxon>Vitrellaceae</taxon>
        <taxon>Vitrella</taxon>
    </lineage>
</organism>
<keyword evidence="3" id="KW-0812">Transmembrane</keyword>
<feature type="region of interest" description="Disordered" evidence="2">
    <location>
        <begin position="1"/>
        <end position="32"/>
    </location>
</feature>
<feature type="region of interest" description="Disordered" evidence="2">
    <location>
        <begin position="313"/>
        <end position="348"/>
    </location>
</feature>